<reference evidence="2" key="1">
    <citation type="submission" date="2014-09" db="EMBL/GenBank/DDBJ databases">
        <title>Genome sequence of the luminous mushroom Mycena chlorophos for searching fungal bioluminescence genes.</title>
        <authorList>
            <person name="Tanaka Y."/>
            <person name="Kasuga D."/>
            <person name="Oba Y."/>
            <person name="Hase S."/>
            <person name="Sato K."/>
            <person name="Oba Y."/>
            <person name="Sakakibara Y."/>
        </authorList>
    </citation>
    <scope>NUCLEOTIDE SEQUENCE</scope>
</reference>
<organism evidence="2 3">
    <name type="scientific">Mycena chlorophos</name>
    <name type="common">Agaric fungus</name>
    <name type="synonym">Agaricus chlorophos</name>
    <dbReference type="NCBI Taxonomy" id="658473"/>
    <lineage>
        <taxon>Eukaryota</taxon>
        <taxon>Fungi</taxon>
        <taxon>Dikarya</taxon>
        <taxon>Basidiomycota</taxon>
        <taxon>Agaricomycotina</taxon>
        <taxon>Agaricomycetes</taxon>
        <taxon>Agaricomycetidae</taxon>
        <taxon>Agaricales</taxon>
        <taxon>Marasmiineae</taxon>
        <taxon>Mycenaceae</taxon>
        <taxon>Mycena</taxon>
    </lineage>
</organism>
<feature type="compositionally biased region" description="Low complexity" evidence="1">
    <location>
        <begin position="60"/>
        <end position="71"/>
    </location>
</feature>
<accession>A0ABQ0LAP6</accession>
<gene>
    <name evidence="2" type="ORF">MCHLO_05072</name>
</gene>
<evidence type="ECO:0000313" key="3">
    <source>
        <dbReference type="Proteomes" id="UP000815677"/>
    </source>
</evidence>
<dbReference type="EMBL" id="DF843797">
    <property type="protein sequence ID" value="GAT47617.1"/>
    <property type="molecule type" value="Genomic_DNA"/>
</dbReference>
<keyword evidence="3" id="KW-1185">Reference proteome</keyword>
<evidence type="ECO:0000313" key="2">
    <source>
        <dbReference type="EMBL" id="GAT47617.1"/>
    </source>
</evidence>
<dbReference type="Proteomes" id="UP000815677">
    <property type="component" value="Unassembled WGS sequence"/>
</dbReference>
<protein>
    <submittedName>
        <fullName evidence="2">Uncharacterized protein</fullName>
    </submittedName>
</protein>
<name>A0ABQ0LAP6_MYCCL</name>
<proteinExistence type="predicted"/>
<feature type="region of interest" description="Disordered" evidence="1">
    <location>
        <begin position="1"/>
        <end position="71"/>
    </location>
</feature>
<feature type="compositionally biased region" description="Basic residues" evidence="1">
    <location>
        <begin position="39"/>
        <end position="55"/>
    </location>
</feature>
<evidence type="ECO:0000256" key="1">
    <source>
        <dbReference type="SAM" id="MobiDB-lite"/>
    </source>
</evidence>
<feature type="compositionally biased region" description="Polar residues" evidence="1">
    <location>
        <begin position="239"/>
        <end position="249"/>
    </location>
</feature>
<sequence>MHQSLPQPKRAAKPPAPGHLRRRTGSAVVGGGSGAGARRNTKKTRSPASAKRKTTAGKTPAAAPSSSSSSVVAINEDDDAFDLDSLTALTPSVMHMERDTRPASPCSPRSLVKLYHPDGRKALSTRTVESFAKGFVNARLRSVLRAPQTSKDTSIPAGRYTYASAACVYVSRIPTGNVAGTGSLGSEHERGILDALRALRLGLLLRLGCRLCAVPLLLLQRPPARAQPERKHRRRMSSHKTTATATSLQRPDPATRSRTILKMLHLGLARYRLLAIRHISALRPAASACQASETSRLEAILSTPTTTAFPDIPRDISRSLGLGWAVGECLPQVPLNIANRWMRGVSYHPQRS</sequence>
<feature type="region of interest" description="Disordered" evidence="1">
    <location>
        <begin position="224"/>
        <end position="254"/>
    </location>
</feature>